<sequence length="245" mass="26405">MIKLNALSFSYAAGCDALSCITMSVSKGVTQGLVGANGSGKSTLLGLIAGLYSPTEGTLVVADRKNPGQEKSIRWVCRLVMQDADLQILGGTVEEDLLLGRKRTEEAIQAARVMAERFNLLKAWETPVQTLSWGMKRKLCLAAALLDNPRILLLDEPFSGLDYAGVREMRAIIRENAKAGLTQVISSHDLESFVDLVDDLTVLDGGKLVLSGPPVNILDQVRAHGVRPPSSWLTTGTIVSWDTAE</sequence>
<accession>A0ABM7P4L5</accession>
<proteinExistence type="inferred from homology"/>
<keyword evidence="2" id="KW-0813">Transport</keyword>
<dbReference type="InterPro" id="IPR027417">
    <property type="entry name" value="P-loop_NTPase"/>
</dbReference>
<evidence type="ECO:0000256" key="3">
    <source>
        <dbReference type="ARBA" id="ARBA00022741"/>
    </source>
</evidence>
<protein>
    <submittedName>
        <fullName evidence="6">ABC transporter</fullName>
    </submittedName>
</protein>
<dbReference type="SMART" id="SM00382">
    <property type="entry name" value="AAA"/>
    <property type="match status" value="1"/>
</dbReference>
<evidence type="ECO:0000256" key="4">
    <source>
        <dbReference type="ARBA" id="ARBA00022840"/>
    </source>
</evidence>
<dbReference type="InterPro" id="IPR003439">
    <property type="entry name" value="ABC_transporter-like_ATP-bd"/>
</dbReference>
<dbReference type="PANTHER" id="PTHR43553:SF24">
    <property type="entry name" value="ENERGY-COUPLING FACTOR TRANSPORTER ATP-BINDING PROTEIN ECFA1"/>
    <property type="match status" value="1"/>
</dbReference>
<comment type="similarity">
    <text evidence="1">Belongs to the ABC transporter superfamily.</text>
</comment>
<dbReference type="SUPFAM" id="SSF52540">
    <property type="entry name" value="P-loop containing nucleoside triphosphate hydrolases"/>
    <property type="match status" value="1"/>
</dbReference>
<dbReference type="PANTHER" id="PTHR43553">
    <property type="entry name" value="HEAVY METAL TRANSPORTER"/>
    <property type="match status" value="1"/>
</dbReference>
<evidence type="ECO:0000259" key="5">
    <source>
        <dbReference type="PROSITE" id="PS50893"/>
    </source>
</evidence>
<dbReference type="PROSITE" id="PS50893">
    <property type="entry name" value="ABC_TRANSPORTER_2"/>
    <property type="match status" value="1"/>
</dbReference>
<dbReference type="Proteomes" id="UP001053296">
    <property type="component" value="Chromosome"/>
</dbReference>
<evidence type="ECO:0000313" key="7">
    <source>
        <dbReference type="Proteomes" id="UP001053296"/>
    </source>
</evidence>
<dbReference type="InterPro" id="IPR050095">
    <property type="entry name" value="ECF_ABC_transporter_ATP-bd"/>
</dbReference>
<dbReference type="InterPro" id="IPR015856">
    <property type="entry name" value="ABC_transpr_CbiO/EcfA_su"/>
</dbReference>
<dbReference type="RefSeq" id="WP_229594238.1">
    <property type="nucleotide sequence ID" value="NZ_AP024485.1"/>
</dbReference>
<feature type="domain" description="ABC transporter" evidence="5">
    <location>
        <begin position="2"/>
        <end position="230"/>
    </location>
</feature>
<dbReference type="InterPro" id="IPR003593">
    <property type="entry name" value="AAA+_ATPase"/>
</dbReference>
<gene>
    <name evidence="6" type="ORF">PSDVSF_09600</name>
</gene>
<evidence type="ECO:0000256" key="2">
    <source>
        <dbReference type="ARBA" id="ARBA00022448"/>
    </source>
</evidence>
<dbReference type="CDD" id="cd03225">
    <property type="entry name" value="ABC_cobalt_CbiO_domain1"/>
    <property type="match status" value="1"/>
</dbReference>
<dbReference type="Gene3D" id="3.40.50.300">
    <property type="entry name" value="P-loop containing nucleotide triphosphate hydrolases"/>
    <property type="match status" value="1"/>
</dbReference>
<keyword evidence="7" id="KW-1185">Reference proteome</keyword>
<evidence type="ECO:0000313" key="6">
    <source>
        <dbReference type="EMBL" id="BCS87718.1"/>
    </source>
</evidence>
<name>A0ABM7P4L5_9BACT</name>
<organism evidence="6 7">
    <name type="scientific">Pseudodesulfovibrio sediminis</name>
    <dbReference type="NCBI Taxonomy" id="2810563"/>
    <lineage>
        <taxon>Bacteria</taxon>
        <taxon>Pseudomonadati</taxon>
        <taxon>Thermodesulfobacteriota</taxon>
        <taxon>Desulfovibrionia</taxon>
        <taxon>Desulfovibrionales</taxon>
        <taxon>Desulfovibrionaceae</taxon>
    </lineage>
</organism>
<keyword evidence="4" id="KW-0067">ATP-binding</keyword>
<keyword evidence="3" id="KW-0547">Nucleotide-binding</keyword>
<reference evidence="6" key="1">
    <citation type="journal article" date="2022" name="Arch. Microbiol.">
        <title>Pseudodesulfovibrio sediminis sp. nov., a mesophilic and neutrophilic sulfate-reducing bacterium isolated from sediment of a brackish lake.</title>
        <authorList>
            <person name="Takahashi A."/>
            <person name="Kojima H."/>
            <person name="Watanabe M."/>
            <person name="Fukui M."/>
        </authorList>
    </citation>
    <scope>NUCLEOTIDE SEQUENCE</scope>
    <source>
        <strain evidence="6">SF6</strain>
    </source>
</reference>
<evidence type="ECO:0000256" key="1">
    <source>
        <dbReference type="ARBA" id="ARBA00005417"/>
    </source>
</evidence>
<dbReference type="Pfam" id="PF00005">
    <property type="entry name" value="ABC_tran"/>
    <property type="match status" value="1"/>
</dbReference>
<dbReference type="EMBL" id="AP024485">
    <property type="protein sequence ID" value="BCS87718.1"/>
    <property type="molecule type" value="Genomic_DNA"/>
</dbReference>